<feature type="binding site" evidence="6">
    <location>
        <begin position="64"/>
        <end position="73"/>
    </location>
    <ligand>
        <name>substrate</name>
    </ligand>
</feature>
<dbReference type="GO" id="GO:0004590">
    <property type="term" value="F:orotidine-5'-phosphate decarboxylase activity"/>
    <property type="evidence" value="ECO:0007669"/>
    <property type="project" value="UniProtKB-UniRule"/>
</dbReference>
<feature type="active site" description="For OMPdecase activity" evidence="7">
    <location>
        <position position="69"/>
    </location>
</feature>
<accession>C8W6Z9</accession>
<evidence type="ECO:0000256" key="4">
    <source>
        <dbReference type="ARBA" id="ARBA00022975"/>
    </source>
</evidence>
<evidence type="ECO:0000256" key="6">
    <source>
        <dbReference type="HAMAP-Rule" id="MF_01200"/>
    </source>
</evidence>
<dbReference type="PANTHER" id="PTHR32119:SF2">
    <property type="entry name" value="OROTIDINE 5'-PHOSPHATE DECARBOXYLASE"/>
    <property type="match status" value="1"/>
</dbReference>
<comment type="similarity">
    <text evidence="6">Belongs to the OMP decarboxylase family. Type 1 subfamily.</text>
</comment>
<feature type="active site" description="Proton donor" evidence="6">
    <location>
        <position position="66"/>
    </location>
</feature>
<name>C8W6Z9_LANP1</name>
<feature type="binding site" evidence="6 8">
    <location>
        <position position="37"/>
    </location>
    <ligand>
        <name>substrate</name>
    </ligand>
</feature>
<evidence type="ECO:0000256" key="2">
    <source>
        <dbReference type="ARBA" id="ARBA00004861"/>
    </source>
</evidence>
<dbReference type="HOGENOM" id="CLU_067069_0_0_11"/>
<dbReference type="RefSeq" id="WP_012808896.1">
    <property type="nucleotide sequence ID" value="NC_013203.1"/>
</dbReference>
<dbReference type="InterPro" id="IPR014732">
    <property type="entry name" value="OMPdecase"/>
</dbReference>
<keyword evidence="11" id="KW-1185">Reference proteome</keyword>
<comment type="catalytic activity">
    <reaction evidence="6">
        <text>orotidine 5'-phosphate + H(+) = UMP + CO2</text>
        <dbReference type="Rhea" id="RHEA:11596"/>
        <dbReference type="ChEBI" id="CHEBI:15378"/>
        <dbReference type="ChEBI" id="CHEBI:16526"/>
        <dbReference type="ChEBI" id="CHEBI:57538"/>
        <dbReference type="ChEBI" id="CHEBI:57865"/>
        <dbReference type="EC" id="4.1.1.23"/>
    </reaction>
</comment>
<feature type="binding site" evidence="6 8">
    <location>
        <position position="201"/>
    </location>
    <ligand>
        <name>substrate</name>
    </ligand>
</feature>
<keyword evidence="5 6" id="KW-0456">Lyase</keyword>
<feature type="binding site" evidence="6 8">
    <location>
        <position position="16"/>
    </location>
    <ligand>
        <name>substrate</name>
    </ligand>
</feature>
<dbReference type="OrthoDB" id="9806203at2"/>
<dbReference type="STRING" id="521095.Apar_0810"/>
<evidence type="ECO:0000313" key="10">
    <source>
        <dbReference type="EMBL" id="ACV51239.1"/>
    </source>
</evidence>
<feature type="binding site" evidence="6 8">
    <location>
        <position position="221"/>
    </location>
    <ligand>
        <name>substrate</name>
    </ligand>
</feature>
<gene>
    <name evidence="6" type="primary">pyrF</name>
    <name evidence="10" type="ordered locus">Apar_0810</name>
</gene>
<dbReference type="KEGG" id="apv:Apar_0810"/>
<dbReference type="Gene3D" id="3.20.20.70">
    <property type="entry name" value="Aldolase class I"/>
    <property type="match status" value="1"/>
</dbReference>
<dbReference type="GO" id="GO:0044205">
    <property type="term" value="P:'de novo' UMP biosynthetic process"/>
    <property type="evidence" value="ECO:0007669"/>
    <property type="project" value="UniProtKB-UniRule"/>
</dbReference>
<feature type="domain" description="Orotidine 5'-phosphate decarboxylase" evidence="9">
    <location>
        <begin position="10"/>
        <end position="237"/>
    </location>
</feature>
<feature type="binding site" evidence="6 8">
    <location>
        <position position="192"/>
    </location>
    <ligand>
        <name>substrate</name>
    </ligand>
</feature>
<comment type="pathway">
    <text evidence="2 6">Pyrimidine metabolism; UMP biosynthesis via de novo pathway; UMP from orotate: step 2/2.</text>
</comment>
<evidence type="ECO:0000256" key="3">
    <source>
        <dbReference type="ARBA" id="ARBA00022793"/>
    </source>
</evidence>
<dbReference type="eggNOG" id="COG0284">
    <property type="taxonomic scope" value="Bacteria"/>
</dbReference>
<dbReference type="SMART" id="SM00934">
    <property type="entry name" value="OMPdecase"/>
    <property type="match status" value="1"/>
</dbReference>
<evidence type="ECO:0000259" key="9">
    <source>
        <dbReference type="SMART" id="SM00934"/>
    </source>
</evidence>
<dbReference type="InterPro" id="IPR013785">
    <property type="entry name" value="Aldolase_TIM"/>
</dbReference>
<dbReference type="GO" id="GO:0006207">
    <property type="term" value="P:'de novo' pyrimidine nucleobase biosynthetic process"/>
    <property type="evidence" value="ECO:0007669"/>
    <property type="project" value="InterPro"/>
</dbReference>
<keyword evidence="4 6" id="KW-0665">Pyrimidine biosynthesis</keyword>
<dbReference type="GeneID" id="84806336"/>
<feature type="binding site" evidence="6 8">
    <location>
        <position position="131"/>
    </location>
    <ligand>
        <name>substrate</name>
    </ligand>
</feature>
<dbReference type="NCBIfam" id="TIGR01740">
    <property type="entry name" value="pyrF"/>
    <property type="match status" value="1"/>
</dbReference>
<dbReference type="PANTHER" id="PTHR32119">
    <property type="entry name" value="OROTIDINE 5'-PHOSPHATE DECARBOXYLASE"/>
    <property type="match status" value="1"/>
</dbReference>
<evidence type="ECO:0000256" key="5">
    <source>
        <dbReference type="ARBA" id="ARBA00023239"/>
    </source>
</evidence>
<comment type="function">
    <text evidence="1 6">Catalyzes the decarboxylation of orotidine 5'-monophosphate (OMP) to uridine 5'-monophosphate (UMP).</text>
</comment>
<evidence type="ECO:0000256" key="1">
    <source>
        <dbReference type="ARBA" id="ARBA00002356"/>
    </source>
</evidence>
<proteinExistence type="inferred from homology"/>
<feature type="binding site" evidence="6 8">
    <location>
        <position position="222"/>
    </location>
    <ligand>
        <name>substrate</name>
    </ligand>
</feature>
<evidence type="ECO:0000256" key="8">
    <source>
        <dbReference type="PIRSR" id="PIRSR614732-2"/>
    </source>
</evidence>
<dbReference type="HAMAP" id="MF_01200_B">
    <property type="entry name" value="OMPdecase_type1_B"/>
    <property type="match status" value="1"/>
</dbReference>
<feature type="active site" description="For OMPdecase activity" evidence="7">
    <location>
        <position position="66"/>
    </location>
</feature>
<dbReference type="EC" id="4.1.1.23" evidence="6"/>
<keyword evidence="3 6" id="KW-0210">Decarboxylase</keyword>
<organism evidence="10 11">
    <name type="scientific">Lancefieldella parvula (strain ATCC 33793 / DSM 20469 / CCUG 32760 / JCM 10300 / KCTC 3663 / VPI 0546 / 1246)</name>
    <name type="common">Atopobium parvulum</name>
    <dbReference type="NCBI Taxonomy" id="521095"/>
    <lineage>
        <taxon>Bacteria</taxon>
        <taxon>Bacillati</taxon>
        <taxon>Actinomycetota</taxon>
        <taxon>Coriobacteriia</taxon>
        <taxon>Coriobacteriales</taxon>
        <taxon>Atopobiaceae</taxon>
        <taxon>Lancefieldella</taxon>
    </lineage>
</organism>
<evidence type="ECO:0000313" key="11">
    <source>
        <dbReference type="Proteomes" id="UP000000960"/>
    </source>
</evidence>
<comment type="subunit">
    <text evidence="6">Homodimer.</text>
</comment>
<dbReference type="EMBL" id="CP001721">
    <property type="protein sequence ID" value="ACV51239.1"/>
    <property type="molecule type" value="Genomic_DNA"/>
</dbReference>
<dbReference type="GO" id="GO:0005829">
    <property type="term" value="C:cytosol"/>
    <property type="evidence" value="ECO:0007669"/>
    <property type="project" value="TreeGrafter"/>
</dbReference>
<dbReference type="AlphaFoldDB" id="C8W6Z9"/>
<dbReference type="UniPathway" id="UPA00070">
    <property type="reaction ID" value="UER00120"/>
</dbReference>
<dbReference type="NCBIfam" id="NF001273">
    <property type="entry name" value="PRK00230.1"/>
    <property type="match status" value="1"/>
</dbReference>
<dbReference type="InterPro" id="IPR001754">
    <property type="entry name" value="OMPdeCOase_dom"/>
</dbReference>
<dbReference type="InterPro" id="IPR011060">
    <property type="entry name" value="RibuloseP-bd_barrel"/>
</dbReference>
<dbReference type="SUPFAM" id="SSF51366">
    <property type="entry name" value="Ribulose-phoshate binding barrel"/>
    <property type="match status" value="1"/>
</dbReference>
<evidence type="ECO:0000256" key="7">
    <source>
        <dbReference type="PIRSR" id="PIRSR614732-1"/>
    </source>
</evidence>
<reference evidence="10 11" key="1">
    <citation type="journal article" date="2009" name="Stand. Genomic Sci.">
        <title>Complete genome sequence of Atopobium parvulum type strain (IPP 1246).</title>
        <authorList>
            <person name="Copeland A."/>
            <person name="Sikorski J."/>
            <person name="Lapidus A."/>
            <person name="Nolan M."/>
            <person name="Del Rio T.G."/>
            <person name="Lucas S."/>
            <person name="Chen F."/>
            <person name="Tice H."/>
            <person name="Pitluck S."/>
            <person name="Cheng J.F."/>
            <person name="Pukall R."/>
            <person name="Chertkov O."/>
            <person name="Brettin T."/>
            <person name="Han C."/>
            <person name="Detter J.C."/>
            <person name="Kuske C."/>
            <person name="Bruce D."/>
            <person name="Goodwin L."/>
            <person name="Ivanova N."/>
            <person name="Mavromatis K."/>
            <person name="Mikhailova N."/>
            <person name="Chen A."/>
            <person name="Palaniappan K."/>
            <person name="Chain P."/>
            <person name="Rohde M."/>
            <person name="Goker M."/>
            <person name="Bristow J."/>
            <person name="Eisen J.A."/>
            <person name="Markowitz V."/>
            <person name="Hugenholtz P."/>
            <person name="Kyrpides N.C."/>
            <person name="Klenk H.P."/>
            <person name="Detter J.C."/>
        </authorList>
    </citation>
    <scope>NUCLEOTIDE SEQUENCE [LARGE SCALE GENOMIC DNA]</scope>
    <source>
        <strain evidence="11">ATCC 33793 / DSM 20469 / CCUG 32760 / JCM 10300 / KCTC 3663 / VPI 0546 / 1246</strain>
    </source>
</reference>
<dbReference type="CDD" id="cd04725">
    <property type="entry name" value="OMP_decarboxylase_like"/>
    <property type="match status" value="1"/>
</dbReference>
<sequence length="243" mass="25716">MLTDEQARDAVIVALDCTRERALELTDLLAGHARWVKVGMTLFYRYGPSMVDEMHARGFKVFLDLKVHDIPFQVKGAVHSASLSGADILSIHGLGTAQMISAGREGAEEAAAERGVDESGRTKLVAISVLTSMDEKALHSIGVDGSIKDEVARLASLSYNAGADGIVCSPQEAQEMRELLGPNALIVTPGVRPEGAEKGDQVRISTPSAAIKAGASKLVVGRPITCANDPVIAFEAIISELKN</sequence>
<dbReference type="Proteomes" id="UP000000960">
    <property type="component" value="Chromosome"/>
</dbReference>
<feature type="active site" description="For OMPdecase activity" evidence="7">
    <location>
        <position position="64"/>
    </location>
</feature>
<dbReference type="Pfam" id="PF00215">
    <property type="entry name" value="OMPdecase"/>
    <property type="match status" value="1"/>
</dbReference>
<protein>
    <recommendedName>
        <fullName evidence="6">Orotidine 5'-phosphate decarboxylase</fullName>
        <ecNumber evidence="6">4.1.1.23</ecNumber>
    </recommendedName>
    <alternativeName>
        <fullName evidence="6">OMP decarboxylase</fullName>
        <shortName evidence="6">OMPDCase</shortName>
        <shortName evidence="6">OMPdecase</shortName>
    </alternativeName>
</protein>
<dbReference type="InterPro" id="IPR047596">
    <property type="entry name" value="OMPdecase_bac"/>
</dbReference>